<name>A0AAV0C4A1_9ASTE</name>
<dbReference type="AlphaFoldDB" id="A0AAV0C4A1"/>
<organism evidence="1 2">
    <name type="scientific">Cuscuta epithymum</name>
    <dbReference type="NCBI Taxonomy" id="186058"/>
    <lineage>
        <taxon>Eukaryota</taxon>
        <taxon>Viridiplantae</taxon>
        <taxon>Streptophyta</taxon>
        <taxon>Embryophyta</taxon>
        <taxon>Tracheophyta</taxon>
        <taxon>Spermatophyta</taxon>
        <taxon>Magnoliopsida</taxon>
        <taxon>eudicotyledons</taxon>
        <taxon>Gunneridae</taxon>
        <taxon>Pentapetalae</taxon>
        <taxon>asterids</taxon>
        <taxon>lamiids</taxon>
        <taxon>Solanales</taxon>
        <taxon>Convolvulaceae</taxon>
        <taxon>Cuscuteae</taxon>
        <taxon>Cuscuta</taxon>
        <taxon>Cuscuta subgen. Cuscuta</taxon>
    </lineage>
</organism>
<proteinExistence type="predicted"/>
<comment type="caution">
    <text evidence="1">The sequence shown here is derived from an EMBL/GenBank/DDBJ whole genome shotgun (WGS) entry which is preliminary data.</text>
</comment>
<reference evidence="1" key="1">
    <citation type="submission" date="2022-07" db="EMBL/GenBank/DDBJ databases">
        <authorList>
            <person name="Macas J."/>
            <person name="Novak P."/>
            <person name="Neumann P."/>
        </authorList>
    </citation>
    <scope>NUCLEOTIDE SEQUENCE</scope>
</reference>
<protein>
    <submittedName>
        <fullName evidence="1">Uncharacterized protein</fullName>
    </submittedName>
</protein>
<keyword evidence="2" id="KW-1185">Reference proteome</keyword>
<accession>A0AAV0C4A1</accession>
<sequence length="106" mass="12317">MPFNFIFGQKASKYMKEEQLYPWLNGSHATAVKVAPWLLVLRIANMKCSFEQCFFTITIINHLVINLLRIKCSFVFFIFGLSDLSDTFVTKDATFNCVIIKKLRLK</sequence>
<dbReference type="Proteomes" id="UP001152523">
    <property type="component" value="Unassembled WGS sequence"/>
</dbReference>
<evidence type="ECO:0000313" key="2">
    <source>
        <dbReference type="Proteomes" id="UP001152523"/>
    </source>
</evidence>
<evidence type="ECO:0000313" key="1">
    <source>
        <dbReference type="EMBL" id="CAH9066652.1"/>
    </source>
</evidence>
<gene>
    <name evidence="1" type="ORF">CEPIT_LOCUS2465</name>
</gene>
<dbReference type="EMBL" id="CAMAPF010000012">
    <property type="protein sequence ID" value="CAH9066652.1"/>
    <property type="molecule type" value="Genomic_DNA"/>
</dbReference>